<dbReference type="GO" id="GO:0034551">
    <property type="term" value="P:mitochondrial respiratory chain complex III assembly"/>
    <property type="evidence" value="ECO:0007669"/>
    <property type="project" value="TreeGrafter"/>
</dbReference>
<dbReference type="Pfam" id="PF00415">
    <property type="entry name" value="RCC1"/>
    <property type="match status" value="1"/>
</dbReference>
<evidence type="ECO:0000256" key="1">
    <source>
        <dbReference type="PROSITE-ProRule" id="PRU00235"/>
    </source>
</evidence>
<protein>
    <submittedName>
        <fullName evidence="3">Uncharacterized protein</fullName>
    </submittedName>
</protein>
<dbReference type="SUPFAM" id="SSF50985">
    <property type="entry name" value="RCC1/BLIP-II"/>
    <property type="match status" value="1"/>
</dbReference>
<evidence type="ECO:0000313" key="3">
    <source>
        <dbReference type="EMBL" id="OCB91399.1"/>
    </source>
</evidence>
<proteinExistence type="predicted"/>
<feature type="repeat" description="RCC1" evidence="1">
    <location>
        <begin position="377"/>
        <end position="437"/>
    </location>
</feature>
<dbReference type="EMBL" id="LNZH02000090">
    <property type="protein sequence ID" value="OCB91399.1"/>
    <property type="molecule type" value="Genomic_DNA"/>
</dbReference>
<dbReference type="AlphaFoldDB" id="A0A9Q5NES2"/>
<dbReference type="Proteomes" id="UP000757232">
    <property type="component" value="Unassembled WGS sequence"/>
</dbReference>
<feature type="compositionally biased region" description="Polar residues" evidence="2">
    <location>
        <begin position="32"/>
        <end position="45"/>
    </location>
</feature>
<dbReference type="InterPro" id="IPR000408">
    <property type="entry name" value="Reg_chr_condens"/>
</dbReference>
<sequence length="628" mass="67137">MLRQTSRIARVQKTPPARCSGRIATKARAHTHTSSSNTNRARSGSSRVDFRLPLAGLAGSVTAAALVYSYAKVNPVLNEAAPEAPRPKRKAAELASVIWDDEHLLALAWGSNRDGLISPTQPEVEGFRVPTSVPWLKDVALRDLALHERHGVCVDARGDVYQWNTQSKGPSLALSGKDIVSVEAAPSRIFALSSSGKIYVLSSDLQQDAGKQSSGSSWNPLSWGSSEEKKDYVQLEADQRLDWGEKQAIAGNEHLLALTSKGRTFAHPLSKNANSYGQLGIRRVSLPKDSGSGSTDRIAVDLVPKAVADPYANISRTKRIVAPTAEELEEESAPSEPEKPNIRYCDRLFEVPSLKGVRMAQAVAGARSSFVRTEAEGRVLAWGANEYGQLGLGSTVTVDTIVIPTEVVFSKSTSAGIRSQCVDINTGGDLTFFTVERSDGSFMPSTDLLGCGMGQWGGLGNGMYTTAQGQPSRVRAVSGLLEFSENAQNLQPIVPYAISISPAGHVLLTLDTLARAGPGVSAGGGRDLLVWGANREHQLGNGKRASLATPATLELPGLPGGGGPNVDIVKTEDTGGSAVDKGRMMLLKRRAKEVQDLQGRRWKTNVDVEQRAVAGWGSSLVYWKVSQK</sequence>
<dbReference type="PANTHER" id="PTHR47563:SF1">
    <property type="entry name" value="PROTEIN FMP25, MITOCHONDRIAL"/>
    <property type="match status" value="1"/>
</dbReference>
<evidence type="ECO:0000256" key="2">
    <source>
        <dbReference type="SAM" id="MobiDB-lite"/>
    </source>
</evidence>
<comment type="caution">
    <text evidence="3">The sequence shown here is derived from an EMBL/GenBank/DDBJ whole genome shotgun (WGS) entry which is preliminary data.</text>
</comment>
<dbReference type="OrthoDB" id="10256179at2759"/>
<dbReference type="PROSITE" id="PS50012">
    <property type="entry name" value="RCC1_3"/>
    <property type="match status" value="1"/>
</dbReference>
<dbReference type="PANTHER" id="PTHR47563">
    <property type="entry name" value="PROTEIN FMP25, MITOCHONDRIAL"/>
    <property type="match status" value="1"/>
</dbReference>
<dbReference type="GO" id="GO:0005743">
    <property type="term" value="C:mitochondrial inner membrane"/>
    <property type="evidence" value="ECO:0007669"/>
    <property type="project" value="TreeGrafter"/>
</dbReference>
<feature type="region of interest" description="Disordered" evidence="2">
    <location>
        <begin position="1"/>
        <end position="45"/>
    </location>
</feature>
<name>A0A9Q5NES2_SANBA</name>
<accession>A0A9Q5NES2</accession>
<gene>
    <name evidence="3" type="ORF">A7U60_g1353</name>
</gene>
<dbReference type="InterPro" id="IPR053245">
    <property type="entry name" value="MitoProcess-Associated"/>
</dbReference>
<evidence type="ECO:0000313" key="4">
    <source>
        <dbReference type="Proteomes" id="UP000757232"/>
    </source>
</evidence>
<dbReference type="InterPro" id="IPR009091">
    <property type="entry name" value="RCC1/BLIP-II"/>
</dbReference>
<organism evidence="3 4">
    <name type="scientific">Sanghuangporus baumii</name>
    <name type="common">Phellinus baumii</name>
    <dbReference type="NCBI Taxonomy" id="108892"/>
    <lineage>
        <taxon>Eukaryota</taxon>
        <taxon>Fungi</taxon>
        <taxon>Dikarya</taxon>
        <taxon>Basidiomycota</taxon>
        <taxon>Agaricomycotina</taxon>
        <taxon>Agaricomycetes</taxon>
        <taxon>Hymenochaetales</taxon>
        <taxon>Hymenochaetaceae</taxon>
        <taxon>Sanghuangporus</taxon>
    </lineage>
</organism>
<dbReference type="Gene3D" id="2.130.10.30">
    <property type="entry name" value="Regulator of chromosome condensation 1/beta-lactamase-inhibitor protein II"/>
    <property type="match status" value="1"/>
</dbReference>
<reference evidence="3" key="1">
    <citation type="submission" date="2016-06" db="EMBL/GenBank/DDBJ databases">
        <title>Draft Genome sequence of the fungus Inonotus baumii.</title>
        <authorList>
            <person name="Zhu H."/>
            <person name="Lin W."/>
        </authorList>
    </citation>
    <scope>NUCLEOTIDE SEQUENCE</scope>
    <source>
        <strain evidence="3">821</strain>
    </source>
</reference>
<keyword evidence="4" id="KW-1185">Reference proteome</keyword>